<keyword evidence="7" id="KW-0249">Electron transport</keyword>
<dbReference type="AlphaFoldDB" id="A0A4D6WKL4"/>
<evidence type="ECO:0000256" key="6">
    <source>
        <dbReference type="ARBA" id="ARBA00022723"/>
    </source>
</evidence>
<sequence length="112" mass="12333">MKDLLKFFILCQVILLLFSAQFVLSQEINLDAGEQVFSQTCSACHANGRNVLAQDKTLDLDMLESMGLDNVNAIIKQVTYGKNAMPAFGDVLSDDDIKNVANYVLSKSKAGW</sequence>
<feature type="chain" id="PRO_5020028030" description="Cytochrome c-553" evidence="14">
    <location>
        <begin position="26"/>
        <end position="112"/>
    </location>
</feature>
<evidence type="ECO:0000256" key="5">
    <source>
        <dbReference type="ARBA" id="ARBA00022617"/>
    </source>
</evidence>
<dbReference type="InterPro" id="IPR009056">
    <property type="entry name" value="Cyt_c-like_dom"/>
</dbReference>
<keyword evidence="16" id="KW-0934">Plastid</keyword>
<keyword evidence="9" id="KW-0793">Thylakoid</keyword>
<dbReference type="GO" id="GO:0005506">
    <property type="term" value="F:iron ion binding"/>
    <property type="evidence" value="ECO:0007669"/>
    <property type="project" value="InterPro"/>
</dbReference>
<evidence type="ECO:0000256" key="4">
    <source>
        <dbReference type="ARBA" id="ARBA00022448"/>
    </source>
</evidence>
<evidence type="ECO:0000256" key="2">
    <source>
        <dbReference type="ARBA" id="ARBA00004456"/>
    </source>
</evidence>
<evidence type="ECO:0000256" key="11">
    <source>
        <dbReference type="ARBA" id="ARBA00031247"/>
    </source>
</evidence>
<dbReference type="PROSITE" id="PS51007">
    <property type="entry name" value="CYTC"/>
    <property type="match status" value="1"/>
</dbReference>
<geneLocation type="plastid" evidence="16"/>
<keyword evidence="6 13" id="KW-0479">Metal-binding</keyword>
<dbReference type="PANTHER" id="PTHR34688">
    <property type="entry name" value="CYTOCHROME C6, CHLOROPLASTIC"/>
    <property type="match status" value="1"/>
</dbReference>
<evidence type="ECO:0000256" key="9">
    <source>
        <dbReference type="ARBA" id="ARBA00023078"/>
    </source>
</evidence>
<reference evidence="16" key="1">
    <citation type="journal article" date="2019" name="Mol. Phylogenet. Evol.">
        <title>Morphological evolution and classification of the red algal order Ceramiales inferred using plastid phylogenomics.</title>
        <authorList>
            <person name="Diaz-Tapia P."/>
            <person name="Pasella M.M."/>
            <person name="Verbruggen H."/>
            <person name="Maggs C.A."/>
        </authorList>
    </citation>
    <scope>NUCLEOTIDE SEQUENCE</scope>
    <source>
        <strain evidence="16">PD2929_1</strain>
    </source>
</reference>
<evidence type="ECO:0000256" key="8">
    <source>
        <dbReference type="ARBA" id="ARBA00023004"/>
    </source>
</evidence>
<evidence type="ECO:0000256" key="10">
    <source>
        <dbReference type="ARBA" id="ARBA00030448"/>
    </source>
</evidence>
<evidence type="ECO:0000256" key="7">
    <source>
        <dbReference type="ARBA" id="ARBA00022982"/>
    </source>
</evidence>
<evidence type="ECO:0000256" key="14">
    <source>
        <dbReference type="SAM" id="SignalP"/>
    </source>
</evidence>
<protein>
    <recommendedName>
        <fullName evidence="12">Cytochrome c-553</fullName>
    </recommendedName>
    <alternativeName>
        <fullName evidence="11">Cytochrome c553</fullName>
    </alternativeName>
    <alternativeName>
        <fullName evidence="10">Soluble cytochrome f</fullName>
    </alternativeName>
</protein>
<keyword evidence="4" id="KW-0813">Transport</keyword>
<reference evidence="16" key="2">
    <citation type="submission" date="2019-04" db="EMBL/GenBank/DDBJ databases">
        <authorList>
            <person name="Pasella M."/>
        </authorList>
    </citation>
    <scope>NUCLEOTIDE SEQUENCE</scope>
    <source>
        <strain evidence="16">PD2929_1</strain>
    </source>
</reference>
<dbReference type="GO" id="GO:0020037">
    <property type="term" value="F:heme binding"/>
    <property type="evidence" value="ECO:0007669"/>
    <property type="project" value="InterPro"/>
</dbReference>
<dbReference type="InterPro" id="IPR023655">
    <property type="entry name" value="Cyt_C6"/>
</dbReference>
<evidence type="ECO:0000256" key="12">
    <source>
        <dbReference type="ARBA" id="ARBA00033211"/>
    </source>
</evidence>
<comment type="similarity">
    <text evidence="3">Belongs to the cytochrome c family. PetJ subfamily.</text>
</comment>
<evidence type="ECO:0000256" key="3">
    <source>
        <dbReference type="ARBA" id="ARBA00009650"/>
    </source>
</evidence>
<comment type="subcellular location">
    <subcellularLocation>
        <location evidence="2">Plastid</location>
        <location evidence="2">Chloroplast thylakoid lumen</location>
    </subcellularLocation>
</comment>
<proteinExistence type="inferred from homology"/>
<name>A0A4D6WKL4_9FLOR</name>
<keyword evidence="14" id="KW-0732">Signal</keyword>
<dbReference type="Pfam" id="PF13442">
    <property type="entry name" value="Cytochrome_CBB3"/>
    <property type="match status" value="1"/>
</dbReference>
<evidence type="ECO:0000259" key="15">
    <source>
        <dbReference type="PROSITE" id="PS51007"/>
    </source>
</evidence>
<dbReference type="EMBL" id="MK814611">
    <property type="protein sequence ID" value="QCI04544.1"/>
    <property type="molecule type" value="Genomic_DNA"/>
</dbReference>
<gene>
    <name evidence="16" type="primary">petJ</name>
</gene>
<dbReference type="SUPFAM" id="SSF46626">
    <property type="entry name" value="Cytochrome c"/>
    <property type="match status" value="1"/>
</dbReference>
<evidence type="ECO:0000313" key="16">
    <source>
        <dbReference type="EMBL" id="QCI04544.1"/>
    </source>
</evidence>
<dbReference type="GO" id="GO:0009055">
    <property type="term" value="F:electron transfer activity"/>
    <property type="evidence" value="ECO:0007669"/>
    <property type="project" value="InterPro"/>
</dbReference>
<feature type="domain" description="Cytochrome c" evidence="15">
    <location>
        <begin position="28"/>
        <end position="108"/>
    </location>
</feature>
<dbReference type="InterPro" id="IPR008168">
    <property type="entry name" value="Cyt_C_IC"/>
</dbReference>
<dbReference type="InterPro" id="IPR036909">
    <property type="entry name" value="Cyt_c-like_dom_sf"/>
</dbReference>
<keyword evidence="5 13" id="KW-0349">Heme</keyword>
<evidence type="ECO:0000256" key="13">
    <source>
        <dbReference type="PROSITE-ProRule" id="PRU00433"/>
    </source>
</evidence>
<dbReference type="Gene3D" id="1.10.760.10">
    <property type="entry name" value="Cytochrome c-like domain"/>
    <property type="match status" value="1"/>
</dbReference>
<dbReference type="PANTHER" id="PTHR34688:SF2">
    <property type="entry name" value="CYTOCHROME C6, CHLOROPLASTIC"/>
    <property type="match status" value="1"/>
</dbReference>
<feature type="signal peptide" evidence="14">
    <location>
        <begin position="1"/>
        <end position="25"/>
    </location>
</feature>
<dbReference type="PRINTS" id="PR00605">
    <property type="entry name" value="CYTCHROMECIC"/>
</dbReference>
<organism evidence="16">
    <name type="scientific">Apoglossum ruscifolium</name>
    <dbReference type="NCBI Taxonomy" id="167976"/>
    <lineage>
        <taxon>Eukaryota</taxon>
        <taxon>Rhodophyta</taxon>
        <taxon>Florideophyceae</taxon>
        <taxon>Rhodymeniophycidae</taxon>
        <taxon>Ceramiales</taxon>
        <taxon>Delesseriaceae</taxon>
        <taxon>Apoglossum</taxon>
    </lineage>
</organism>
<accession>A0A4D6WKL4</accession>
<comment type="function">
    <text evidence="1">Functions as an electron carrier between membrane-bound cytochrome b6-f and photosystem I in oxygenic photosynthesis.</text>
</comment>
<evidence type="ECO:0000256" key="1">
    <source>
        <dbReference type="ARBA" id="ARBA00002347"/>
    </source>
</evidence>
<keyword evidence="8 13" id="KW-0408">Iron</keyword>
<dbReference type="GO" id="GO:0009543">
    <property type="term" value="C:chloroplast thylakoid lumen"/>
    <property type="evidence" value="ECO:0007669"/>
    <property type="project" value="UniProtKB-SubCell"/>
</dbReference>